<dbReference type="Proteomes" id="UP000642809">
    <property type="component" value="Unassembled WGS sequence"/>
</dbReference>
<comment type="caution">
    <text evidence="1">The sequence shown here is derived from an EMBL/GenBank/DDBJ whole genome shotgun (WGS) entry which is preliminary data.</text>
</comment>
<gene>
    <name evidence="1" type="ORF">GCM10008106_28630</name>
</gene>
<reference evidence="1" key="1">
    <citation type="journal article" date="2014" name="Int. J. Syst. Evol. Microbiol.">
        <title>Complete genome sequence of Corynebacterium casei LMG S-19264T (=DSM 44701T), isolated from a smear-ripened cheese.</title>
        <authorList>
            <consortium name="US DOE Joint Genome Institute (JGI-PGF)"/>
            <person name="Walter F."/>
            <person name="Albersmeier A."/>
            <person name="Kalinowski J."/>
            <person name="Ruckert C."/>
        </authorList>
    </citation>
    <scope>NUCLEOTIDE SEQUENCE</scope>
    <source>
        <strain evidence="1">KCTC 23224</strain>
    </source>
</reference>
<sequence>MLEYVKTILTKVSFDKRLFEKELKKAFNLLMASEIEEFRDWCYRNFSGRYEPVLNKYFVAYA</sequence>
<dbReference type="AlphaFoldDB" id="A0A8J3D1J8"/>
<name>A0A8J3D1J8_9BACT</name>
<evidence type="ECO:0000313" key="1">
    <source>
        <dbReference type="EMBL" id="GHB45965.1"/>
    </source>
</evidence>
<dbReference type="EMBL" id="BMYF01000019">
    <property type="protein sequence ID" value="GHB45965.1"/>
    <property type="molecule type" value="Genomic_DNA"/>
</dbReference>
<organism evidence="1 2">
    <name type="scientific">Mongoliitalea lutea</name>
    <dbReference type="NCBI Taxonomy" id="849756"/>
    <lineage>
        <taxon>Bacteria</taxon>
        <taxon>Pseudomonadati</taxon>
        <taxon>Bacteroidota</taxon>
        <taxon>Cytophagia</taxon>
        <taxon>Cytophagales</taxon>
        <taxon>Cyclobacteriaceae</taxon>
        <taxon>Mongoliitalea</taxon>
    </lineage>
</organism>
<protein>
    <submittedName>
        <fullName evidence="1">Uncharacterized protein</fullName>
    </submittedName>
</protein>
<reference evidence="1" key="2">
    <citation type="submission" date="2020-09" db="EMBL/GenBank/DDBJ databases">
        <authorList>
            <person name="Sun Q."/>
            <person name="Kim S."/>
        </authorList>
    </citation>
    <scope>NUCLEOTIDE SEQUENCE</scope>
    <source>
        <strain evidence="1">KCTC 23224</strain>
    </source>
</reference>
<dbReference type="RefSeq" id="WP_189584052.1">
    <property type="nucleotide sequence ID" value="NZ_BMYF01000019.1"/>
</dbReference>
<evidence type="ECO:0000313" key="2">
    <source>
        <dbReference type="Proteomes" id="UP000642809"/>
    </source>
</evidence>
<accession>A0A8J3D1J8</accession>
<proteinExistence type="predicted"/>
<keyword evidence="2" id="KW-1185">Reference proteome</keyword>